<keyword evidence="3 4" id="KW-0285">Flavoprotein</keyword>
<comment type="function">
    <text evidence="3">Catalyzes two sequential steps in the biosynthesis of coenzyme A. In the first step cysteine is conjugated to 4'-phosphopantothenate to form 4-phosphopantothenoylcysteine. In the second step the latter compound is decarboxylated to form 4'-phosphopantotheine.</text>
</comment>
<evidence type="ECO:0000256" key="4">
    <source>
        <dbReference type="RuleBase" id="RU364078"/>
    </source>
</evidence>
<keyword evidence="1 3" id="KW-0210">Decarboxylase</keyword>
<dbReference type="AlphaFoldDB" id="B1I506"/>
<dbReference type="InterPro" id="IPR005252">
    <property type="entry name" value="CoaBC"/>
</dbReference>
<dbReference type="GO" id="GO:0015937">
    <property type="term" value="P:coenzyme A biosynthetic process"/>
    <property type="evidence" value="ECO:0007669"/>
    <property type="project" value="UniProtKB-UniRule"/>
</dbReference>
<dbReference type="InterPro" id="IPR007085">
    <property type="entry name" value="DNA/pantothenate-metab_flavo_C"/>
</dbReference>
<dbReference type="KEGG" id="dau:Daud_1595"/>
<dbReference type="GO" id="GO:0046872">
    <property type="term" value="F:metal ion binding"/>
    <property type="evidence" value="ECO:0007669"/>
    <property type="project" value="UniProtKB-KW"/>
</dbReference>
<organism evidence="7 8">
    <name type="scientific">Desulforudis audaxviator (strain MP104C)</name>
    <dbReference type="NCBI Taxonomy" id="477974"/>
    <lineage>
        <taxon>Bacteria</taxon>
        <taxon>Bacillati</taxon>
        <taxon>Bacillota</taxon>
        <taxon>Clostridia</taxon>
        <taxon>Thermoanaerobacterales</taxon>
        <taxon>Candidatus Desulforudaceae</taxon>
        <taxon>Candidatus Desulforudis</taxon>
    </lineage>
</organism>
<protein>
    <recommendedName>
        <fullName evidence="3">Coenzyme A biosynthesis bifunctional protein CoaBC</fullName>
    </recommendedName>
    <alternativeName>
        <fullName evidence="3">DNA/pantothenate metabolism flavoprotein</fullName>
    </alternativeName>
    <alternativeName>
        <fullName evidence="3">Phosphopantothenoylcysteine synthetase/decarboxylase</fullName>
        <shortName evidence="3">PPCS-PPCDC</shortName>
    </alternativeName>
    <domain>
        <recommendedName>
            <fullName evidence="3">Phosphopantothenoylcysteine decarboxylase</fullName>
            <shortName evidence="3">PPC decarboxylase</shortName>
            <shortName evidence="3">PPC-DC</shortName>
            <ecNumber evidence="3">4.1.1.36</ecNumber>
        </recommendedName>
        <alternativeName>
            <fullName evidence="3">CoaC</fullName>
        </alternativeName>
    </domain>
    <domain>
        <recommendedName>
            <fullName evidence="3">Phosphopantothenate--cysteine ligase</fullName>
            <ecNumber evidence="3">6.3.2.5</ecNumber>
        </recommendedName>
        <alternativeName>
            <fullName evidence="3">CoaB</fullName>
        </alternativeName>
        <alternativeName>
            <fullName evidence="3">Phosphopantothenoylcysteine synthetase</fullName>
            <shortName evidence="3">PPC synthetase</shortName>
            <shortName evidence="3">PPC-S</shortName>
        </alternativeName>
    </domain>
</protein>
<keyword evidence="8" id="KW-1185">Reference proteome</keyword>
<proteinExistence type="inferred from homology"/>
<feature type="domain" description="DNA/pantothenate metabolism flavoprotein C-terminal" evidence="6">
    <location>
        <begin position="185"/>
        <end position="395"/>
    </location>
</feature>
<dbReference type="Gene3D" id="3.40.50.10300">
    <property type="entry name" value="CoaB-like"/>
    <property type="match status" value="1"/>
</dbReference>
<comment type="pathway">
    <text evidence="3 4">Cofactor biosynthesis; coenzyme A biosynthesis; CoA from (R)-pantothenate: step 3/5.</text>
</comment>
<keyword evidence="3" id="KW-0479">Metal-binding</keyword>
<dbReference type="GO" id="GO:0010181">
    <property type="term" value="F:FMN binding"/>
    <property type="evidence" value="ECO:0007669"/>
    <property type="project" value="UniProtKB-UniRule"/>
</dbReference>
<dbReference type="EC" id="4.1.1.36" evidence="3"/>
<evidence type="ECO:0000313" key="7">
    <source>
        <dbReference type="EMBL" id="ACA60097.1"/>
    </source>
</evidence>
<feature type="binding site" evidence="3">
    <location>
        <position position="341"/>
    </location>
    <ligand>
        <name>CTP</name>
        <dbReference type="ChEBI" id="CHEBI:37563"/>
    </ligand>
</feature>
<dbReference type="InterPro" id="IPR003382">
    <property type="entry name" value="Flavoprotein"/>
</dbReference>
<gene>
    <name evidence="3" type="primary">coaBC</name>
    <name evidence="7" type="ordered locus">Daud_1595</name>
</gene>
<dbReference type="GO" id="GO:0004633">
    <property type="term" value="F:phosphopantothenoylcysteine decarboxylase activity"/>
    <property type="evidence" value="ECO:0007669"/>
    <property type="project" value="UniProtKB-UniRule"/>
</dbReference>
<comment type="similarity">
    <text evidence="3 4">In the N-terminal section; belongs to the HFCD (homo-oligomeric flavin containing Cys decarboxylase) superfamily.</text>
</comment>
<keyword evidence="3" id="KW-0511">Multifunctional enzyme</keyword>
<evidence type="ECO:0000256" key="2">
    <source>
        <dbReference type="ARBA" id="ARBA00023239"/>
    </source>
</evidence>
<dbReference type="HAMAP" id="MF_02225">
    <property type="entry name" value="CoaBC"/>
    <property type="match status" value="1"/>
</dbReference>
<dbReference type="HOGENOM" id="CLU_033319_0_1_9"/>
<comment type="function">
    <text evidence="4">Catalyzes two steps in the biosynthesis of coenzyme A. In the first step cysteine is conjugated to 4'-phosphopantothenate to form 4-phosphopantothenoylcysteine, in the latter compound is decarboxylated to form 4'-phosphopantotheine.</text>
</comment>
<dbReference type="Pfam" id="PF04127">
    <property type="entry name" value="DFP"/>
    <property type="match status" value="1"/>
</dbReference>
<dbReference type="STRING" id="477974.Daud_1595"/>
<keyword evidence="3 4" id="KW-0288">FMN</keyword>
<dbReference type="OrthoDB" id="9802554at2"/>
<feature type="active site" description="Proton donor" evidence="3">
    <location>
        <position position="156"/>
    </location>
</feature>
<dbReference type="UniPathway" id="UPA00241">
    <property type="reaction ID" value="UER00353"/>
</dbReference>
<dbReference type="GO" id="GO:0015941">
    <property type="term" value="P:pantothenate catabolic process"/>
    <property type="evidence" value="ECO:0007669"/>
    <property type="project" value="InterPro"/>
</dbReference>
<feature type="binding site" evidence="3">
    <location>
        <position position="277"/>
    </location>
    <ligand>
        <name>CTP</name>
        <dbReference type="ChEBI" id="CHEBI:37563"/>
    </ligand>
</feature>
<dbReference type="Pfam" id="PF02441">
    <property type="entry name" value="Flavoprotein"/>
    <property type="match status" value="1"/>
</dbReference>
<feature type="region of interest" description="Phosphopantothenoylcysteine decarboxylase" evidence="3">
    <location>
        <begin position="1"/>
        <end position="188"/>
    </location>
</feature>
<comment type="catalytic activity">
    <reaction evidence="3 4">
        <text>N-[(R)-4-phosphopantothenoyl]-L-cysteine + H(+) = (R)-4'-phosphopantetheine + CO2</text>
        <dbReference type="Rhea" id="RHEA:16793"/>
        <dbReference type="ChEBI" id="CHEBI:15378"/>
        <dbReference type="ChEBI" id="CHEBI:16526"/>
        <dbReference type="ChEBI" id="CHEBI:59458"/>
        <dbReference type="ChEBI" id="CHEBI:61723"/>
        <dbReference type="EC" id="4.1.1.36"/>
    </reaction>
</comment>
<dbReference type="SUPFAM" id="SSF52507">
    <property type="entry name" value="Homo-oligomeric flavin-containing Cys decarboxylases, HFCD"/>
    <property type="match status" value="1"/>
</dbReference>
<dbReference type="EC" id="6.3.2.5" evidence="3"/>
<sequence>MLAGKKVILGITGSIAAYKAADIAGRLVRHGAQVHVVMTRAAREFISPLTLEALTGRPVHTDMFDARGGVLTHLELARAGNLLAIAPATANIIGKAASGLADDLLSTLILAFRGPVLFCPAMNPAMFDNPIVQKNIRALEAAGYSFCGPESGRMACGDEGRGRLAEPELIMERITGLLRGKNDFAGLRVLVTAGPTREPLDPVRYLTNRSSGRMGYAVARAARDRGAAVVLVSGPSSLPVPGGVGLVPVTTAAEMAAAVKEHFPESDVLVMAAAVADYRPAAVSPDKLKKRDGVLMLTLVPNEDILTDIASRARKPGQVVVGFAAETGDPRPAALEKARRKGVDLMVGNDVAQPGAGFDVPTNTVVFAYPDGRSEQLPEMDKYEVAWHLLDRVLTLRGGRGSCLNGPTPR</sequence>
<dbReference type="PANTHER" id="PTHR14359">
    <property type="entry name" value="HOMO-OLIGOMERIC FLAVIN CONTAINING CYS DECARBOXYLASE FAMILY"/>
    <property type="match status" value="1"/>
</dbReference>
<comment type="caution">
    <text evidence="3">Lacks conserved residue(s) required for the propagation of feature annotation.</text>
</comment>
<feature type="region of interest" description="Phosphopantothenate--cysteine ligase" evidence="3">
    <location>
        <begin position="189"/>
        <end position="410"/>
    </location>
</feature>
<dbReference type="Gene3D" id="3.40.50.1950">
    <property type="entry name" value="Flavin prenyltransferase-like"/>
    <property type="match status" value="1"/>
</dbReference>
<dbReference type="Proteomes" id="UP000008544">
    <property type="component" value="Chromosome"/>
</dbReference>
<comment type="pathway">
    <text evidence="3 4">Cofactor biosynthesis; coenzyme A biosynthesis; CoA from (R)-pantothenate: step 2/5.</text>
</comment>
<name>B1I506_DESAP</name>
<dbReference type="PANTHER" id="PTHR14359:SF6">
    <property type="entry name" value="PHOSPHOPANTOTHENOYLCYSTEINE DECARBOXYLASE"/>
    <property type="match status" value="1"/>
</dbReference>
<keyword evidence="2 3" id="KW-0456">Lyase</keyword>
<evidence type="ECO:0000256" key="1">
    <source>
        <dbReference type="ARBA" id="ARBA00022793"/>
    </source>
</evidence>
<dbReference type="RefSeq" id="WP_012302678.1">
    <property type="nucleotide sequence ID" value="NC_010424.1"/>
</dbReference>
<reference evidence="7 8" key="2">
    <citation type="journal article" date="2008" name="Science">
        <title>Environmental genomics reveals a single-species ecosystem deep within Earth.</title>
        <authorList>
            <person name="Chivian D."/>
            <person name="Brodie E.L."/>
            <person name="Alm E.J."/>
            <person name="Culley D.E."/>
            <person name="Dehal P.S."/>
            <person name="Desantis T.Z."/>
            <person name="Gihring T.M."/>
            <person name="Lapidus A."/>
            <person name="Lin L.H."/>
            <person name="Lowry S.R."/>
            <person name="Moser D.P."/>
            <person name="Richardson P.M."/>
            <person name="Southam G."/>
            <person name="Wanger G."/>
            <person name="Pratt L.M."/>
            <person name="Andersen G.L."/>
            <person name="Hazen T.C."/>
            <person name="Brockman F.J."/>
            <person name="Arkin A.P."/>
            <person name="Onstott T.C."/>
        </authorList>
    </citation>
    <scope>NUCLEOTIDE SEQUENCE [LARGE SCALE GENOMIC DNA]</scope>
    <source>
        <strain evidence="7 8">MP104C</strain>
    </source>
</reference>
<feature type="binding site" evidence="3">
    <location>
        <position position="287"/>
    </location>
    <ligand>
        <name>CTP</name>
        <dbReference type="ChEBI" id="CHEBI:37563"/>
    </ligand>
</feature>
<dbReference type="GO" id="GO:0071513">
    <property type="term" value="C:phosphopantothenoylcysteine decarboxylase complex"/>
    <property type="evidence" value="ECO:0007669"/>
    <property type="project" value="TreeGrafter"/>
</dbReference>
<accession>B1I506</accession>
<evidence type="ECO:0000259" key="5">
    <source>
        <dbReference type="Pfam" id="PF02441"/>
    </source>
</evidence>
<dbReference type="InterPro" id="IPR035929">
    <property type="entry name" value="CoaB-like_sf"/>
</dbReference>
<dbReference type="InterPro" id="IPR036551">
    <property type="entry name" value="Flavin_trans-like"/>
</dbReference>
<comment type="cofactor">
    <cofactor evidence="3">
        <name>Mg(2+)</name>
        <dbReference type="ChEBI" id="CHEBI:18420"/>
    </cofactor>
</comment>
<dbReference type="SUPFAM" id="SSF102645">
    <property type="entry name" value="CoaB-like"/>
    <property type="match status" value="1"/>
</dbReference>
<dbReference type="NCBIfam" id="TIGR00521">
    <property type="entry name" value="coaBC_dfp"/>
    <property type="match status" value="1"/>
</dbReference>
<dbReference type="GO" id="GO:0004632">
    <property type="term" value="F:phosphopantothenate--cysteine ligase activity"/>
    <property type="evidence" value="ECO:0007669"/>
    <property type="project" value="UniProtKB-UniRule"/>
</dbReference>
<keyword evidence="3" id="KW-0460">Magnesium</keyword>
<dbReference type="EMBL" id="CP000860">
    <property type="protein sequence ID" value="ACA60097.1"/>
    <property type="molecule type" value="Genomic_DNA"/>
</dbReference>
<comment type="similarity">
    <text evidence="3 4">In the C-terminal section; belongs to the PPC synthetase family.</text>
</comment>
<reference evidence="8" key="1">
    <citation type="submission" date="2007-10" db="EMBL/GenBank/DDBJ databases">
        <title>Complete sequence of chromosome of Desulforudis audaxviator MP104C.</title>
        <authorList>
            <person name="Copeland A."/>
            <person name="Lucas S."/>
            <person name="Lapidus A."/>
            <person name="Barry K."/>
            <person name="Glavina del Rio T."/>
            <person name="Dalin E."/>
            <person name="Tice H."/>
            <person name="Bruce D."/>
            <person name="Pitluck S."/>
            <person name="Lowry S.R."/>
            <person name="Larimer F."/>
            <person name="Land M.L."/>
            <person name="Hauser L."/>
            <person name="Kyrpides N."/>
            <person name="Ivanova N.N."/>
            <person name="Richardson P."/>
        </authorList>
    </citation>
    <scope>NUCLEOTIDE SEQUENCE [LARGE SCALE GENOMIC DNA]</scope>
    <source>
        <strain evidence="8">MP104C</strain>
    </source>
</reference>
<comment type="cofactor">
    <cofactor evidence="3">
        <name>FMN</name>
        <dbReference type="ChEBI" id="CHEBI:58210"/>
    </cofactor>
    <text evidence="3">Binds 1 FMN per subunit.</text>
</comment>
<feature type="binding site" evidence="3">
    <location>
        <position position="323"/>
    </location>
    <ligand>
        <name>CTP</name>
        <dbReference type="ChEBI" id="CHEBI:37563"/>
    </ligand>
</feature>
<feature type="binding site" evidence="3">
    <location>
        <position position="337"/>
    </location>
    <ligand>
        <name>CTP</name>
        <dbReference type="ChEBI" id="CHEBI:37563"/>
    </ligand>
</feature>
<dbReference type="eggNOG" id="COG0452">
    <property type="taxonomic scope" value="Bacteria"/>
</dbReference>
<evidence type="ECO:0000259" key="6">
    <source>
        <dbReference type="Pfam" id="PF04127"/>
    </source>
</evidence>
<feature type="domain" description="Flavoprotein" evidence="5">
    <location>
        <begin position="5"/>
        <end position="175"/>
    </location>
</feature>
<comment type="catalytic activity">
    <reaction evidence="3 4">
        <text>(R)-4'-phosphopantothenate + L-cysteine + CTP = N-[(R)-4-phosphopantothenoyl]-L-cysteine + CMP + diphosphate + H(+)</text>
        <dbReference type="Rhea" id="RHEA:19397"/>
        <dbReference type="ChEBI" id="CHEBI:10986"/>
        <dbReference type="ChEBI" id="CHEBI:15378"/>
        <dbReference type="ChEBI" id="CHEBI:33019"/>
        <dbReference type="ChEBI" id="CHEBI:35235"/>
        <dbReference type="ChEBI" id="CHEBI:37563"/>
        <dbReference type="ChEBI" id="CHEBI:59458"/>
        <dbReference type="ChEBI" id="CHEBI:60377"/>
        <dbReference type="EC" id="6.3.2.5"/>
    </reaction>
</comment>
<evidence type="ECO:0000256" key="3">
    <source>
        <dbReference type="HAMAP-Rule" id="MF_02225"/>
    </source>
</evidence>
<evidence type="ECO:0000313" key="8">
    <source>
        <dbReference type="Proteomes" id="UP000008544"/>
    </source>
</evidence>
<keyword evidence="3 4" id="KW-0436">Ligase</keyword>